<dbReference type="EMBL" id="CM031839">
    <property type="protein sequence ID" value="KAG6674244.1"/>
    <property type="molecule type" value="Genomic_DNA"/>
</dbReference>
<evidence type="ECO:0008006" key="5">
    <source>
        <dbReference type="Google" id="ProtNLM"/>
    </source>
</evidence>
<evidence type="ECO:0000313" key="4">
    <source>
        <dbReference type="Proteomes" id="UP000811246"/>
    </source>
</evidence>
<evidence type="ECO:0000256" key="1">
    <source>
        <dbReference type="SAM" id="Coils"/>
    </source>
</evidence>
<gene>
    <name evidence="3" type="ORF">I3842_15G032600</name>
</gene>
<protein>
    <recommendedName>
        <fullName evidence="5">Zinc finger GRF-type domain-containing protein</fullName>
    </recommendedName>
</protein>
<reference evidence="3" key="1">
    <citation type="submission" date="2021-01" db="EMBL/GenBank/DDBJ databases">
        <authorList>
            <person name="Lovell J.T."/>
            <person name="Bentley N."/>
            <person name="Bhattarai G."/>
            <person name="Jenkins J.W."/>
            <person name="Sreedasyam A."/>
            <person name="Alarcon Y."/>
            <person name="Bock C."/>
            <person name="Boston L."/>
            <person name="Carlson J."/>
            <person name="Cervantes K."/>
            <person name="Clermont K."/>
            <person name="Krom N."/>
            <person name="Kubenka K."/>
            <person name="Mamidi S."/>
            <person name="Mattison C."/>
            <person name="Monteros M."/>
            <person name="Pisani C."/>
            <person name="Plott C."/>
            <person name="Rajasekar S."/>
            <person name="Rhein H.S."/>
            <person name="Rohla C."/>
            <person name="Song M."/>
            <person name="Hilaire R.S."/>
            <person name="Shu S."/>
            <person name="Wells L."/>
            <person name="Wang X."/>
            <person name="Webber J."/>
            <person name="Heerema R.J."/>
            <person name="Klein P."/>
            <person name="Conner P."/>
            <person name="Grauke L."/>
            <person name="Grimwood J."/>
            <person name="Schmutz J."/>
            <person name="Randall J.J."/>
        </authorList>
    </citation>
    <scope>NUCLEOTIDE SEQUENCE</scope>
    <source>
        <tissue evidence="3">Leaf</tissue>
    </source>
</reference>
<organism evidence="3 4">
    <name type="scientific">Carya illinoinensis</name>
    <name type="common">Pecan</name>
    <dbReference type="NCBI Taxonomy" id="32201"/>
    <lineage>
        <taxon>Eukaryota</taxon>
        <taxon>Viridiplantae</taxon>
        <taxon>Streptophyta</taxon>
        <taxon>Embryophyta</taxon>
        <taxon>Tracheophyta</taxon>
        <taxon>Spermatophyta</taxon>
        <taxon>Magnoliopsida</taxon>
        <taxon>eudicotyledons</taxon>
        <taxon>Gunneridae</taxon>
        <taxon>Pentapetalae</taxon>
        <taxon>rosids</taxon>
        <taxon>fabids</taxon>
        <taxon>Fagales</taxon>
        <taxon>Juglandaceae</taxon>
        <taxon>Carya</taxon>
    </lineage>
</organism>
<proteinExistence type="predicted"/>
<accession>A0A922ACT6</accession>
<keyword evidence="2" id="KW-0472">Membrane</keyword>
<dbReference type="PANTHER" id="PTHR33248">
    <property type="entry name" value="ZINC ION-BINDING PROTEIN"/>
    <property type="match status" value="1"/>
</dbReference>
<comment type="caution">
    <text evidence="3">The sequence shown here is derived from an EMBL/GenBank/DDBJ whole genome shotgun (WGS) entry which is preliminary data.</text>
</comment>
<feature type="coiled-coil region" evidence="1">
    <location>
        <begin position="85"/>
        <end position="119"/>
    </location>
</feature>
<evidence type="ECO:0000256" key="2">
    <source>
        <dbReference type="SAM" id="Phobius"/>
    </source>
</evidence>
<keyword evidence="1" id="KW-0175">Coiled coil</keyword>
<name>A0A922ACT6_CARIL</name>
<evidence type="ECO:0000313" key="3">
    <source>
        <dbReference type="EMBL" id="KAG6674244.1"/>
    </source>
</evidence>
<dbReference type="AlphaFoldDB" id="A0A922ACT6"/>
<feature type="transmembrane region" description="Helical" evidence="2">
    <location>
        <begin position="149"/>
        <end position="168"/>
    </location>
</feature>
<sequence length="169" mass="19989">MTISYVRMSSSSSLLCSSSFDIHNLGQPLCFYELGSTLRYSNMKRNPNRPFFGCPKYNTKGLPYCKYFKWADGDQCRELDPQARLNEVERKEKEVLKRLSDIEKMEIELRKRAAKIEKKEMVQSTRDEAFLKRELVLQKQEAGIRRSRTLLRVYWAFVIGVFFLFYLVT</sequence>
<keyword evidence="2" id="KW-0812">Transmembrane</keyword>
<keyword evidence="2" id="KW-1133">Transmembrane helix</keyword>
<dbReference type="Proteomes" id="UP000811246">
    <property type="component" value="Chromosome 15"/>
</dbReference>